<evidence type="ECO:0000256" key="5">
    <source>
        <dbReference type="ARBA" id="ARBA00038359"/>
    </source>
</evidence>
<gene>
    <name evidence="9" type="ORF">DM02DRAFT_661042</name>
</gene>
<accession>A0A2V1D8N8</accession>
<keyword evidence="4 7" id="KW-0472">Membrane</keyword>
<dbReference type="OrthoDB" id="444631at2759"/>
<evidence type="ECO:0000259" key="8">
    <source>
        <dbReference type="Pfam" id="PF20684"/>
    </source>
</evidence>
<organism evidence="9 10">
    <name type="scientific">Periconia macrospinosa</name>
    <dbReference type="NCBI Taxonomy" id="97972"/>
    <lineage>
        <taxon>Eukaryota</taxon>
        <taxon>Fungi</taxon>
        <taxon>Dikarya</taxon>
        <taxon>Ascomycota</taxon>
        <taxon>Pezizomycotina</taxon>
        <taxon>Dothideomycetes</taxon>
        <taxon>Pleosporomycetidae</taxon>
        <taxon>Pleosporales</taxon>
        <taxon>Massarineae</taxon>
        <taxon>Periconiaceae</taxon>
        <taxon>Periconia</taxon>
    </lineage>
</organism>
<feature type="transmembrane region" description="Helical" evidence="7">
    <location>
        <begin position="126"/>
        <end position="149"/>
    </location>
</feature>
<protein>
    <recommendedName>
        <fullName evidence="8">Rhodopsin domain-containing protein</fullName>
    </recommendedName>
</protein>
<keyword evidence="10" id="KW-1185">Reference proteome</keyword>
<dbReference type="GO" id="GO:0016020">
    <property type="term" value="C:membrane"/>
    <property type="evidence" value="ECO:0007669"/>
    <property type="project" value="UniProtKB-SubCell"/>
</dbReference>
<evidence type="ECO:0000256" key="4">
    <source>
        <dbReference type="ARBA" id="ARBA00023136"/>
    </source>
</evidence>
<name>A0A2V1D8N8_9PLEO</name>
<comment type="subcellular location">
    <subcellularLocation>
        <location evidence="1">Membrane</location>
        <topology evidence="1">Multi-pass membrane protein</topology>
    </subcellularLocation>
</comment>
<evidence type="ECO:0000256" key="1">
    <source>
        <dbReference type="ARBA" id="ARBA00004141"/>
    </source>
</evidence>
<evidence type="ECO:0000313" key="10">
    <source>
        <dbReference type="Proteomes" id="UP000244855"/>
    </source>
</evidence>
<dbReference type="Proteomes" id="UP000244855">
    <property type="component" value="Unassembled WGS sequence"/>
</dbReference>
<reference evidence="9 10" key="1">
    <citation type="journal article" date="2018" name="Sci. Rep.">
        <title>Comparative genomics provides insights into the lifestyle and reveals functional heterogeneity of dark septate endophytic fungi.</title>
        <authorList>
            <person name="Knapp D.G."/>
            <person name="Nemeth J.B."/>
            <person name="Barry K."/>
            <person name="Hainaut M."/>
            <person name="Henrissat B."/>
            <person name="Johnson J."/>
            <person name="Kuo A."/>
            <person name="Lim J.H.P."/>
            <person name="Lipzen A."/>
            <person name="Nolan M."/>
            <person name="Ohm R.A."/>
            <person name="Tamas L."/>
            <person name="Grigoriev I.V."/>
            <person name="Spatafora J.W."/>
            <person name="Nagy L.G."/>
            <person name="Kovacs G.M."/>
        </authorList>
    </citation>
    <scope>NUCLEOTIDE SEQUENCE [LARGE SCALE GENOMIC DNA]</scope>
    <source>
        <strain evidence="9 10">DSE2036</strain>
    </source>
</reference>
<evidence type="ECO:0000256" key="2">
    <source>
        <dbReference type="ARBA" id="ARBA00022692"/>
    </source>
</evidence>
<feature type="compositionally biased region" description="Basic and acidic residues" evidence="6">
    <location>
        <begin position="398"/>
        <end position="410"/>
    </location>
</feature>
<feature type="transmembrane region" description="Helical" evidence="7">
    <location>
        <begin position="161"/>
        <end position="180"/>
    </location>
</feature>
<dbReference type="PANTHER" id="PTHR33048:SF92">
    <property type="entry name" value="INTEGRAL MEMBRANE PROTEIN"/>
    <property type="match status" value="1"/>
</dbReference>
<feature type="domain" description="Rhodopsin" evidence="8">
    <location>
        <begin position="57"/>
        <end position="300"/>
    </location>
</feature>
<feature type="transmembrane region" description="Helical" evidence="7">
    <location>
        <begin position="73"/>
        <end position="92"/>
    </location>
</feature>
<evidence type="ECO:0000313" key="9">
    <source>
        <dbReference type="EMBL" id="PVH94422.1"/>
    </source>
</evidence>
<feature type="transmembrane region" description="Helical" evidence="7">
    <location>
        <begin position="279"/>
        <end position="300"/>
    </location>
</feature>
<dbReference type="PANTHER" id="PTHR33048">
    <property type="entry name" value="PTH11-LIKE INTEGRAL MEMBRANE PROTEIN (AFU_ORTHOLOGUE AFUA_5G11245)"/>
    <property type="match status" value="1"/>
</dbReference>
<dbReference type="InterPro" id="IPR052337">
    <property type="entry name" value="SAT4-like"/>
</dbReference>
<feature type="region of interest" description="Disordered" evidence="6">
    <location>
        <begin position="325"/>
        <end position="349"/>
    </location>
</feature>
<dbReference type="InterPro" id="IPR049326">
    <property type="entry name" value="Rhodopsin_dom_fungi"/>
</dbReference>
<feature type="transmembrane region" description="Helical" evidence="7">
    <location>
        <begin position="204"/>
        <end position="226"/>
    </location>
</feature>
<feature type="region of interest" description="Disordered" evidence="6">
    <location>
        <begin position="367"/>
        <end position="436"/>
    </location>
</feature>
<feature type="transmembrane region" description="Helical" evidence="7">
    <location>
        <begin position="41"/>
        <end position="61"/>
    </location>
</feature>
<feature type="transmembrane region" description="Helical" evidence="7">
    <location>
        <begin position="238"/>
        <end position="259"/>
    </location>
</feature>
<evidence type="ECO:0000256" key="7">
    <source>
        <dbReference type="SAM" id="Phobius"/>
    </source>
</evidence>
<proteinExistence type="inferred from homology"/>
<dbReference type="STRING" id="97972.A0A2V1D8N8"/>
<evidence type="ECO:0000256" key="3">
    <source>
        <dbReference type="ARBA" id="ARBA00022989"/>
    </source>
</evidence>
<dbReference type="EMBL" id="KZ805535">
    <property type="protein sequence ID" value="PVH94422.1"/>
    <property type="molecule type" value="Genomic_DNA"/>
</dbReference>
<comment type="similarity">
    <text evidence="5">Belongs to the SAT4 family.</text>
</comment>
<dbReference type="Pfam" id="PF20684">
    <property type="entry name" value="Fung_rhodopsin"/>
    <property type="match status" value="1"/>
</dbReference>
<keyword evidence="2 7" id="KW-0812">Transmembrane</keyword>
<feature type="compositionally biased region" description="Polar residues" evidence="6">
    <location>
        <begin position="374"/>
        <end position="390"/>
    </location>
</feature>
<dbReference type="AlphaFoldDB" id="A0A2V1D8N8"/>
<keyword evidence="3 7" id="KW-1133">Transmembrane helix</keyword>
<evidence type="ECO:0000256" key="6">
    <source>
        <dbReference type="SAM" id="MobiDB-lite"/>
    </source>
</evidence>
<sequence length="436" mass="49231">MDSAASISRIIAILPEEVPYNPERDRIAAAGAKLSPKAFEAIAGLFTAITLVAACSRIVYYYSTRGKLFADDILIIFATCCLVIATGFLYYVSPRLFMMEALNVDSANFVLYSKREIMSLFGMLKWLNLFLSFVWTANYAVKLSFLVFFRGLIRDVSRGLSIAWWFVLAFTILSWLFNVLQNPVNCGWNTEVRCYPYPTYVSELGWVCSVVDIVTDAAIIIISVLLLRKSLLRLSQKLRILTFTCLNIFCIAIALSRMFGGVHRHKGHMVFRLVYTYLLMHTEACIAVIMGGITAFRTVFAAHSCEREHSGSSSFYNRVRSWLKKPGSNSEVAPEDAEQRKGGKFLGDNITRGTLRGLRTFIRRHEREPGYTAHESTANESQYDPLQSYHNYIRGGNKRTESETLERTTNPHELASSMDSNTTSPPMPTLQCHNMA</sequence>